<sequence>MIPTVNYYGEVPAEQRVENLNKFKNDIDDRPTLVCTDLAARGLDLDVDHVVMFDFPLNSVNRLPSSDCRTARMGAKGKVTSLVTKKDLILATRIEEAMRKNESLESITKEGVRRDIARIQVNGQSGKDRKLVKVSKVKNNPGGRASLGNKGSDLKSGKGSSSGKSMKKGIKVSNSVKSSSANSSRKASSRYKKTSKRTSATKSTNSKLSTITS</sequence>
<dbReference type="GO" id="GO:0005524">
    <property type="term" value="F:ATP binding"/>
    <property type="evidence" value="ECO:0007669"/>
    <property type="project" value="UniProtKB-KW"/>
</dbReference>
<protein>
    <recommendedName>
        <fullName evidence="6">Helicase C-terminal domain-containing protein</fullName>
    </recommendedName>
</protein>
<feature type="region of interest" description="Disordered" evidence="5">
    <location>
        <begin position="135"/>
        <end position="213"/>
    </location>
</feature>
<dbReference type="EMBL" id="SDMP01000005">
    <property type="protein sequence ID" value="RYR56050.1"/>
    <property type="molecule type" value="Genomic_DNA"/>
</dbReference>
<organism evidence="7 8">
    <name type="scientific">Arachis hypogaea</name>
    <name type="common">Peanut</name>
    <dbReference type="NCBI Taxonomy" id="3818"/>
    <lineage>
        <taxon>Eukaryota</taxon>
        <taxon>Viridiplantae</taxon>
        <taxon>Streptophyta</taxon>
        <taxon>Embryophyta</taxon>
        <taxon>Tracheophyta</taxon>
        <taxon>Spermatophyta</taxon>
        <taxon>Magnoliopsida</taxon>
        <taxon>eudicotyledons</taxon>
        <taxon>Gunneridae</taxon>
        <taxon>Pentapetalae</taxon>
        <taxon>rosids</taxon>
        <taxon>fabids</taxon>
        <taxon>Fabales</taxon>
        <taxon>Fabaceae</taxon>
        <taxon>Papilionoideae</taxon>
        <taxon>50 kb inversion clade</taxon>
        <taxon>dalbergioids sensu lato</taxon>
        <taxon>Dalbergieae</taxon>
        <taxon>Pterocarpus clade</taxon>
        <taxon>Arachis</taxon>
    </lineage>
</organism>
<dbReference type="PANTHER" id="PTHR47960">
    <property type="entry name" value="DEAD-BOX ATP-DEPENDENT RNA HELICASE 50"/>
    <property type="match status" value="1"/>
</dbReference>
<dbReference type="Pfam" id="PF00271">
    <property type="entry name" value="Helicase_C"/>
    <property type="match status" value="1"/>
</dbReference>
<reference evidence="7 8" key="1">
    <citation type="submission" date="2019-01" db="EMBL/GenBank/DDBJ databases">
        <title>Sequencing of cultivated peanut Arachis hypogaea provides insights into genome evolution and oil improvement.</title>
        <authorList>
            <person name="Chen X."/>
        </authorList>
    </citation>
    <scope>NUCLEOTIDE SEQUENCE [LARGE SCALE GENOMIC DNA]</scope>
    <source>
        <strain evidence="8">cv. Fuhuasheng</strain>
        <strain evidence="7">GDAAS-fuhuasheng2018</strain>
        <tissue evidence="7">Leaves</tissue>
    </source>
</reference>
<evidence type="ECO:0000256" key="1">
    <source>
        <dbReference type="ARBA" id="ARBA00022741"/>
    </source>
</evidence>
<dbReference type="InterPro" id="IPR027417">
    <property type="entry name" value="P-loop_NTPase"/>
</dbReference>
<dbReference type="GO" id="GO:0004386">
    <property type="term" value="F:helicase activity"/>
    <property type="evidence" value="ECO:0007669"/>
    <property type="project" value="UniProtKB-KW"/>
</dbReference>
<keyword evidence="2" id="KW-0378">Hydrolase</keyword>
<dbReference type="STRING" id="3818.A0A445CYR0"/>
<feature type="compositionally biased region" description="Basic residues" evidence="5">
    <location>
        <begin position="187"/>
        <end position="196"/>
    </location>
</feature>
<name>A0A445CYR0_ARAHY</name>
<keyword evidence="4" id="KW-0067">ATP-binding</keyword>
<evidence type="ECO:0000313" key="8">
    <source>
        <dbReference type="Proteomes" id="UP000289738"/>
    </source>
</evidence>
<evidence type="ECO:0000256" key="5">
    <source>
        <dbReference type="SAM" id="MobiDB-lite"/>
    </source>
</evidence>
<feature type="compositionally biased region" description="Low complexity" evidence="5">
    <location>
        <begin position="171"/>
        <end position="186"/>
    </location>
</feature>
<dbReference type="SUPFAM" id="SSF52540">
    <property type="entry name" value="P-loop containing nucleoside triphosphate hydrolases"/>
    <property type="match status" value="1"/>
</dbReference>
<keyword evidence="1" id="KW-0547">Nucleotide-binding</keyword>
<comment type="caution">
    <text evidence="7">The sequence shown here is derived from an EMBL/GenBank/DDBJ whole genome shotgun (WGS) entry which is preliminary data.</text>
</comment>
<keyword evidence="8" id="KW-1185">Reference proteome</keyword>
<dbReference type="AlphaFoldDB" id="A0A445CYR0"/>
<accession>A0A445CYR0</accession>
<evidence type="ECO:0000256" key="3">
    <source>
        <dbReference type="ARBA" id="ARBA00022806"/>
    </source>
</evidence>
<evidence type="ECO:0000259" key="6">
    <source>
        <dbReference type="PROSITE" id="PS51194"/>
    </source>
</evidence>
<feature type="compositionally biased region" description="Low complexity" evidence="5">
    <location>
        <begin position="197"/>
        <end position="207"/>
    </location>
</feature>
<dbReference type="InterPro" id="IPR001650">
    <property type="entry name" value="Helicase_C-like"/>
</dbReference>
<evidence type="ECO:0000313" key="7">
    <source>
        <dbReference type="EMBL" id="RYR56050.1"/>
    </source>
</evidence>
<dbReference type="SMART" id="SM00490">
    <property type="entry name" value="HELICc"/>
    <property type="match status" value="1"/>
</dbReference>
<dbReference type="EMBL" id="SDMP01000005">
    <property type="protein sequence ID" value="RYR56049.1"/>
    <property type="molecule type" value="Genomic_DNA"/>
</dbReference>
<evidence type="ECO:0000256" key="4">
    <source>
        <dbReference type="ARBA" id="ARBA00022840"/>
    </source>
</evidence>
<feature type="domain" description="Helicase C-terminal" evidence="6">
    <location>
        <begin position="1"/>
        <end position="116"/>
    </location>
</feature>
<dbReference type="PROSITE" id="PS51194">
    <property type="entry name" value="HELICASE_CTER"/>
    <property type="match status" value="1"/>
</dbReference>
<dbReference type="GO" id="GO:0016787">
    <property type="term" value="F:hydrolase activity"/>
    <property type="evidence" value="ECO:0007669"/>
    <property type="project" value="UniProtKB-KW"/>
</dbReference>
<proteinExistence type="predicted"/>
<keyword evidence="3" id="KW-0347">Helicase</keyword>
<gene>
    <name evidence="7" type="ORF">Ahy_A05g021861</name>
</gene>
<evidence type="ECO:0000256" key="2">
    <source>
        <dbReference type="ARBA" id="ARBA00022801"/>
    </source>
</evidence>
<dbReference type="Proteomes" id="UP000289738">
    <property type="component" value="Chromosome A05"/>
</dbReference>
<dbReference type="Gene3D" id="3.40.50.300">
    <property type="entry name" value="P-loop containing nucleotide triphosphate hydrolases"/>
    <property type="match status" value="1"/>
</dbReference>